<dbReference type="GO" id="GO:0003677">
    <property type="term" value="F:DNA binding"/>
    <property type="evidence" value="ECO:0007669"/>
    <property type="project" value="UniProtKB-KW"/>
</dbReference>
<keyword evidence="7" id="KW-1185">Reference proteome</keyword>
<dbReference type="InterPro" id="IPR050389">
    <property type="entry name" value="LysR-type_TF"/>
</dbReference>
<evidence type="ECO:0000256" key="2">
    <source>
        <dbReference type="ARBA" id="ARBA00023015"/>
    </source>
</evidence>
<evidence type="ECO:0000313" key="6">
    <source>
        <dbReference type="EMBL" id="SHN15302.1"/>
    </source>
</evidence>
<evidence type="ECO:0000256" key="4">
    <source>
        <dbReference type="ARBA" id="ARBA00023163"/>
    </source>
</evidence>
<dbReference type="STRING" id="134849.SAMN05443668_103266"/>
<dbReference type="InterPro" id="IPR036388">
    <property type="entry name" value="WH-like_DNA-bd_sf"/>
</dbReference>
<evidence type="ECO:0000313" key="7">
    <source>
        <dbReference type="Proteomes" id="UP000184440"/>
    </source>
</evidence>
<dbReference type="OrthoDB" id="8717159at2"/>
<dbReference type="GO" id="GO:0003700">
    <property type="term" value="F:DNA-binding transcription factor activity"/>
    <property type="evidence" value="ECO:0007669"/>
    <property type="project" value="InterPro"/>
</dbReference>
<dbReference type="InterPro" id="IPR005119">
    <property type="entry name" value="LysR_subst-bd"/>
</dbReference>
<evidence type="ECO:0000256" key="1">
    <source>
        <dbReference type="ARBA" id="ARBA00009437"/>
    </source>
</evidence>
<dbReference type="AlphaFoldDB" id="A0A1M7PEB1"/>
<keyword evidence="4" id="KW-0804">Transcription</keyword>
<organism evidence="6 7">
    <name type="scientific">Cryptosporangium aurantiacum</name>
    <dbReference type="NCBI Taxonomy" id="134849"/>
    <lineage>
        <taxon>Bacteria</taxon>
        <taxon>Bacillati</taxon>
        <taxon>Actinomycetota</taxon>
        <taxon>Actinomycetes</taxon>
        <taxon>Cryptosporangiales</taxon>
        <taxon>Cryptosporangiaceae</taxon>
        <taxon>Cryptosporangium</taxon>
    </lineage>
</organism>
<feature type="domain" description="HTH lysR-type" evidence="5">
    <location>
        <begin position="5"/>
        <end position="62"/>
    </location>
</feature>
<gene>
    <name evidence="6" type="ORF">SAMN05443668_103266</name>
</gene>
<dbReference type="InterPro" id="IPR000847">
    <property type="entry name" value="LysR_HTH_N"/>
</dbReference>
<dbReference type="Pfam" id="PF00126">
    <property type="entry name" value="HTH_1"/>
    <property type="match status" value="1"/>
</dbReference>
<reference evidence="6 7" key="1">
    <citation type="submission" date="2016-11" db="EMBL/GenBank/DDBJ databases">
        <authorList>
            <person name="Jaros S."/>
            <person name="Januszkiewicz K."/>
            <person name="Wedrychowicz H."/>
        </authorList>
    </citation>
    <scope>NUCLEOTIDE SEQUENCE [LARGE SCALE GENOMIC DNA]</scope>
    <source>
        <strain evidence="6 7">DSM 46144</strain>
    </source>
</reference>
<dbReference type="Gene3D" id="1.10.10.10">
    <property type="entry name" value="Winged helix-like DNA-binding domain superfamily/Winged helix DNA-binding domain"/>
    <property type="match status" value="1"/>
</dbReference>
<dbReference type="Gene3D" id="3.40.190.10">
    <property type="entry name" value="Periplasmic binding protein-like II"/>
    <property type="match status" value="2"/>
</dbReference>
<dbReference type="PROSITE" id="PS50931">
    <property type="entry name" value="HTH_LYSR"/>
    <property type="match status" value="1"/>
</dbReference>
<dbReference type="SUPFAM" id="SSF46785">
    <property type="entry name" value="Winged helix' DNA-binding domain"/>
    <property type="match status" value="1"/>
</dbReference>
<proteinExistence type="inferred from homology"/>
<evidence type="ECO:0000256" key="3">
    <source>
        <dbReference type="ARBA" id="ARBA00023125"/>
    </source>
</evidence>
<dbReference type="PRINTS" id="PR00039">
    <property type="entry name" value="HTHLYSR"/>
</dbReference>
<keyword evidence="3" id="KW-0238">DNA-binding</keyword>
<keyword evidence="2" id="KW-0805">Transcription regulation</keyword>
<accession>A0A1M7PEB1</accession>
<dbReference type="RefSeq" id="WP_073255972.1">
    <property type="nucleotide sequence ID" value="NZ_FRCS01000003.1"/>
</dbReference>
<dbReference type="Pfam" id="PF03466">
    <property type="entry name" value="LysR_substrate"/>
    <property type="match status" value="1"/>
</dbReference>
<sequence>MHPSVDLNLLRTLQALLQERSVTRAAQRLRLSQPATSAALGRLRRHFNDELLTRVGNAYRLTPLATELLQRTATAIAATDRVFSLQPEFDPRSADRRFTLVLSDYATSILGSSLSRLLDAEGPHIRLDLRHVSTALVDAAPEALRDIDGVVLPHGFLTDLPFLDLVEDEWVCLISADHPGNPSTLSLEQLGRLPWVLTFHERTAFTTAARELRMHGVEPEVRMVTESYASLPDLIAGTSRVALVQRRLTAALTSSGRVRVLPCPFPAAPLKLALWWHPIHTADPGHRWFRHFMTEAACFGA</sequence>
<dbReference type="CDD" id="cd08417">
    <property type="entry name" value="PBP2_Nitroaromatics_like"/>
    <property type="match status" value="1"/>
</dbReference>
<comment type="similarity">
    <text evidence="1">Belongs to the LysR transcriptional regulatory family.</text>
</comment>
<dbReference type="PANTHER" id="PTHR30118:SF15">
    <property type="entry name" value="TRANSCRIPTIONAL REGULATORY PROTEIN"/>
    <property type="match status" value="1"/>
</dbReference>
<dbReference type="InterPro" id="IPR037402">
    <property type="entry name" value="YidZ_PBP2"/>
</dbReference>
<dbReference type="PANTHER" id="PTHR30118">
    <property type="entry name" value="HTH-TYPE TRANSCRIPTIONAL REGULATOR LEUO-RELATED"/>
    <property type="match status" value="1"/>
</dbReference>
<dbReference type="SUPFAM" id="SSF53850">
    <property type="entry name" value="Periplasmic binding protein-like II"/>
    <property type="match status" value="1"/>
</dbReference>
<protein>
    <submittedName>
        <fullName evidence="6">Transcriptional regulator, LysR family</fullName>
    </submittedName>
</protein>
<dbReference type="EMBL" id="FRCS01000003">
    <property type="protein sequence ID" value="SHN15302.1"/>
    <property type="molecule type" value="Genomic_DNA"/>
</dbReference>
<evidence type="ECO:0000259" key="5">
    <source>
        <dbReference type="PROSITE" id="PS50931"/>
    </source>
</evidence>
<name>A0A1M7PEB1_9ACTN</name>
<dbReference type="InterPro" id="IPR036390">
    <property type="entry name" value="WH_DNA-bd_sf"/>
</dbReference>
<dbReference type="Proteomes" id="UP000184440">
    <property type="component" value="Unassembled WGS sequence"/>
</dbReference>